<dbReference type="InterPro" id="IPR025110">
    <property type="entry name" value="AMP-bd_C"/>
</dbReference>
<proteinExistence type="inferred from homology"/>
<dbReference type="GeneID" id="111430963"/>
<evidence type="ECO:0000259" key="7">
    <source>
        <dbReference type="Pfam" id="PF00501"/>
    </source>
</evidence>
<sequence length="582" mass="64568">MADDSQSLIFQTNKQTNKHYKLTLLPLHIHSFIFFFFFFFFLSSPLLLMDPFSPSPANFVPLSPVTFLKKSAAVYAARPSVIYGSRVFTWSETYGRSLHLASALVHHFHVSPGDVVAAMAPNVPELYELHFAVPMAGAIISPLNTKLDAPTLSLLLQQLHPKLIFLDSDFLPTVLQSLSQTYGNSIQFPALVLIPAHPDTPPSEFLDYNRVLGMRFDDFTPRTNAELDAISINCTSGSTGLHKGVVYSHRAAYLNSLATIFRSGICKNTSSPVFLWTVDMFRCNGWCFIWAMAALGGCNICLRNVTTDAIFTNIELHKVTLLCGPSTLLKMIYESSSFNNFKPWLSRRVDLIVAGALPINEILTKVTELGFNISYGYGMTEAMGPAMIRPWKPNFDEETVQFEDLITSLEIDVKDPLSMESVLGDGETLGEVMLRGNTLMSGYYKNLKATREAFSGDWYRTGDVGVRHKSGRIEMKDRAKDIVVRANGEVAVSTVQVEAVLMSHPSVAEAAVVGERLCGFVKLKNGSRASAEEIVKFCRTHLPEFMIPERVVFGDLPMNSVGKVQKFIAREKAKALNTNSTI</sequence>
<evidence type="ECO:0000256" key="4">
    <source>
        <dbReference type="ARBA" id="ARBA00022741"/>
    </source>
</evidence>
<feature type="transmembrane region" description="Helical" evidence="6">
    <location>
        <begin position="24"/>
        <end position="48"/>
    </location>
</feature>
<feature type="domain" description="AMP-dependent synthetase/ligase" evidence="7">
    <location>
        <begin position="69"/>
        <end position="444"/>
    </location>
</feature>
<keyword evidence="3" id="KW-0436">Ligase</keyword>
<dbReference type="InterPro" id="IPR045851">
    <property type="entry name" value="AMP-bd_C_sf"/>
</dbReference>
<dbReference type="Pfam" id="PF13193">
    <property type="entry name" value="AMP-binding_C"/>
    <property type="match status" value="1"/>
</dbReference>
<evidence type="ECO:0000259" key="8">
    <source>
        <dbReference type="Pfam" id="PF13193"/>
    </source>
</evidence>
<dbReference type="InterPro" id="IPR042099">
    <property type="entry name" value="ANL_N_sf"/>
</dbReference>
<feature type="domain" description="AMP-binding enzyme C-terminal" evidence="8">
    <location>
        <begin position="496"/>
        <end position="563"/>
    </location>
</feature>
<dbReference type="GO" id="GO:0005524">
    <property type="term" value="F:ATP binding"/>
    <property type="evidence" value="ECO:0007669"/>
    <property type="project" value="UniProtKB-KW"/>
</dbReference>
<gene>
    <name evidence="10" type="primary">LOC111430963</name>
</gene>
<dbReference type="Pfam" id="PF00501">
    <property type="entry name" value="AMP-binding"/>
    <property type="match status" value="1"/>
</dbReference>
<dbReference type="PANTHER" id="PTHR43859">
    <property type="entry name" value="ACYL-ACTIVATING ENZYME"/>
    <property type="match status" value="1"/>
</dbReference>
<keyword evidence="5" id="KW-0067">ATP-binding</keyword>
<evidence type="ECO:0000256" key="6">
    <source>
        <dbReference type="SAM" id="Phobius"/>
    </source>
</evidence>
<dbReference type="Proteomes" id="UP000504609">
    <property type="component" value="Unplaced"/>
</dbReference>
<dbReference type="InterPro" id="IPR000873">
    <property type="entry name" value="AMP-dep_synth/lig_dom"/>
</dbReference>
<evidence type="ECO:0000313" key="9">
    <source>
        <dbReference type="Proteomes" id="UP000504609"/>
    </source>
</evidence>
<keyword evidence="6" id="KW-0472">Membrane</keyword>
<keyword evidence="6" id="KW-1133">Transmembrane helix</keyword>
<organism evidence="9 10">
    <name type="scientific">Cucurbita moschata</name>
    <name type="common">Winter crookneck squash</name>
    <name type="synonym">Cucurbita pepo var. moschata</name>
    <dbReference type="NCBI Taxonomy" id="3662"/>
    <lineage>
        <taxon>Eukaryota</taxon>
        <taxon>Viridiplantae</taxon>
        <taxon>Streptophyta</taxon>
        <taxon>Embryophyta</taxon>
        <taxon>Tracheophyta</taxon>
        <taxon>Spermatophyta</taxon>
        <taxon>Magnoliopsida</taxon>
        <taxon>eudicotyledons</taxon>
        <taxon>Gunneridae</taxon>
        <taxon>Pentapetalae</taxon>
        <taxon>rosids</taxon>
        <taxon>fabids</taxon>
        <taxon>Cucurbitales</taxon>
        <taxon>Cucurbitaceae</taxon>
        <taxon>Cucurbiteae</taxon>
        <taxon>Cucurbita</taxon>
    </lineage>
</organism>
<evidence type="ECO:0000256" key="3">
    <source>
        <dbReference type="ARBA" id="ARBA00022598"/>
    </source>
</evidence>
<dbReference type="SUPFAM" id="SSF56801">
    <property type="entry name" value="Acetyl-CoA synthetase-like"/>
    <property type="match status" value="1"/>
</dbReference>
<dbReference type="Gene3D" id="3.40.50.12780">
    <property type="entry name" value="N-terminal domain of ligase-like"/>
    <property type="match status" value="1"/>
</dbReference>
<evidence type="ECO:0000256" key="1">
    <source>
        <dbReference type="ARBA" id="ARBA00004514"/>
    </source>
</evidence>
<dbReference type="AlphaFoldDB" id="A0A6J1E5I3"/>
<reference evidence="10" key="1">
    <citation type="submission" date="2025-08" db="UniProtKB">
        <authorList>
            <consortium name="RefSeq"/>
        </authorList>
    </citation>
    <scope>IDENTIFICATION</scope>
    <source>
        <tissue evidence="10">Young leaves</tissue>
    </source>
</reference>
<dbReference type="RefSeq" id="XP_022923197.1">
    <property type="nucleotide sequence ID" value="XM_023067429.1"/>
</dbReference>
<keyword evidence="6" id="KW-0812">Transmembrane</keyword>
<protein>
    <submittedName>
        <fullName evidence="10">Probable acyl-activating enzyme 1, peroxisomal</fullName>
    </submittedName>
</protein>
<dbReference type="KEGG" id="cmos:111430963"/>
<dbReference type="GO" id="GO:0005829">
    <property type="term" value="C:cytosol"/>
    <property type="evidence" value="ECO:0007669"/>
    <property type="project" value="UniProtKB-SubCell"/>
</dbReference>
<dbReference type="PANTHER" id="PTHR43859:SF11">
    <property type="entry name" value="4-COUMARATE--COA LIGASE"/>
    <property type="match status" value="1"/>
</dbReference>
<keyword evidence="9" id="KW-1185">Reference proteome</keyword>
<accession>A0A6J1E5I3</accession>
<dbReference type="GO" id="GO:0016874">
    <property type="term" value="F:ligase activity"/>
    <property type="evidence" value="ECO:0007669"/>
    <property type="project" value="UniProtKB-KW"/>
</dbReference>
<keyword evidence="4" id="KW-0547">Nucleotide-binding</keyword>
<name>A0A6J1E5I3_CUCMO</name>
<dbReference type="Gene3D" id="3.30.300.30">
    <property type="match status" value="1"/>
</dbReference>
<comment type="similarity">
    <text evidence="2">Belongs to the ATP-dependent AMP-binding enzyme family.</text>
</comment>
<evidence type="ECO:0000313" key="10">
    <source>
        <dbReference type="RefSeq" id="XP_022923197.1"/>
    </source>
</evidence>
<evidence type="ECO:0000256" key="5">
    <source>
        <dbReference type="ARBA" id="ARBA00022840"/>
    </source>
</evidence>
<evidence type="ECO:0000256" key="2">
    <source>
        <dbReference type="ARBA" id="ARBA00006432"/>
    </source>
</evidence>
<comment type="subcellular location">
    <subcellularLocation>
        <location evidence="1">Cytoplasm</location>
        <location evidence="1">Cytosol</location>
    </subcellularLocation>
</comment>